<reference evidence="2" key="1">
    <citation type="submission" date="2020-06" db="EMBL/GenBank/DDBJ databases">
        <authorList>
            <person name="Li T."/>
            <person name="Hu X."/>
            <person name="Zhang T."/>
            <person name="Song X."/>
            <person name="Zhang H."/>
            <person name="Dai N."/>
            <person name="Sheng W."/>
            <person name="Hou X."/>
            <person name="Wei L."/>
        </authorList>
    </citation>
    <scope>NUCLEOTIDE SEQUENCE</scope>
    <source>
        <strain evidence="2">KEN8</strain>
        <tissue evidence="2">Leaf</tissue>
    </source>
</reference>
<name>A0AAW2KLK7_9LAMI</name>
<dbReference type="CDD" id="cd09272">
    <property type="entry name" value="RNase_HI_RT_Ty1"/>
    <property type="match status" value="1"/>
</dbReference>
<reference evidence="2" key="2">
    <citation type="journal article" date="2024" name="Plant">
        <title>Genomic evolution and insights into agronomic trait innovations of Sesamum species.</title>
        <authorList>
            <person name="Miao H."/>
            <person name="Wang L."/>
            <person name="Qu L."/>
            <person name="Liu H."/>
            <person name="Sun Y."/>
            <person name="Le M."/>
            <person name="Wang Q."/>
            <person name="Wei S."/>
            <person name="Zheng Y."/>
            <person name="Lin W."/>
            <person name="Duan Y."/>
            <person name="Cao H."/>
            <person name="Xiong S."/>
            <person name="Wang X."/>
            <person name="Wei L."/>
            <person name="Li C."/>
            <person name="Ma Q."/>
            <person name="Ju M."/>
            <person name="Zhao R."/>
            <person name="Li G."/>
            <person name="Mu C."/>
            <person name="Tian Q."/>
            <person name="Mei H."/>
            <person name="Zhang T."/>
            <person name="Gao T."/>
            <person name="Zhang H."/>
        </authorList>
    </citation>
    <scope>NUCLEOTIDE SEQUENCE</scope>
    <source>
        <strain evidence="2">KEN8</strain>
    </source>
</reference>
<organism evidence="2">
    <name type="scientific">Sesamum calycinum</name>
    <dbReference type="NCBI Taxonomy" id="2727403"/>
    <lineage>
        <taxon>Eukaryota</taxon>
        <taxon>Viridiplantae</taxon>
        <taxon>Streptophyta</taxon>
        <taxon>Embryophyta</taxon>
        <taxon>Tracheophyta</taxon>
        <taxon>Spermatophyta</taxon>
        <taxon>Magnoliopsida</taxon>
        <taxon>eudicotyledons</taxon>
        <taxon>Gunneridae</taxon>
        <taxon>Pentapetalae</taxon>
        <taxon>asterids</taxon>
        <taxon>lamiids</taxon>
        <taxon>Lamiales</taxon>
        <taxon>Pedaliaceae</taxon>
        <taxon>Sesamum</taxon>
    </lineage>
</organism>
<proteinExistence type="predicted"/>
<dbReference type="AlphaFoldDB" id="A0AAW2KLK7"/>
<feature type="region of interest" description="Disordered" evidence="1">
    <location>
        <begin position="1"/>
        <end position="60"/>
    </location>
</feature>
<evidence type="ECO:0000313" key="2">
    <source>
        <dbReference type="EMBL" id="KAL0307684.1"/>
    </source>
</evidence>
<dbReference type="EMBL" id="JACGWM010000323">
    <property type="protein sequence ID" value="KAL0307684.1"/>
    <property type="molecule type" value="Genomic_DNA"/>
</dbReference>
<gene>
    <name evidence="2" type="ORF">Scaly_2974700</name>
</gene>
<protein>
    <submittedName>
        <fullName evidence="2">Retrovirus-related Pol polyprotein from transposon RE2</fullName>
    </submittedName>
</protein>
<dbReference type="PANTHER" id="PTHR11439:SF484">
    <property type="entry name" value="REVERSE TRANSCRIPTASE TY1_COPIA-TYPE DOMAIN-CONTAINING PROTEIN"/>
    <property type="match status" value="1"/>
</dbReference>
<accession>A0AAW2KLK7</accession>
<dbReference type="PANTHER" id="PTHR11439">
    <property type="entry name" value="GAG-POL-RELATED RETROTRANSPOSON"/>
    <property type="match status" value="1"/>
</dbReference>
<evidence type="ECO:0000256" key="1">
    <source>
        <dbReference type="SAM" id="MobiDB-lite"/>
    </source>
</evidence>
<feature type="compositionally biased region" description="Low complexity" evidence="1">
    <location>
        <begin position="40"/>
        <end position="60"/>
    </location>
</feature>
<sequence>MYQTHNQNDALHLSDLGPHLSDPTAERKTSSYDGPHVDVSPSAQSSPPASCALPPSPTSTAVIEHSIKPTTQNQHQMVTRGKLGIFKPKRPFVGLAAYDPLHLRTAPRTVQEALKLDHWKRALFDRRGSPDADWVGSLPRRPDDKRSTGGYLVFFGDSLISWSSKKEHVVARSSAESEYRSLAHTASELVWLRSLLTELSLFSRQPSTIL</sequence>
<comment type="caution">
    <text evidence="2">The sequence shown here is derived from an EMBL/GenBank/DDBJ whole genome shotgun (WGS) entry which is preliminary data.</text>
</comment>